<dbReference type="EMBL" id="JAUDEO010000016">
    <property type="protein sequence ID" value="MDM8333727.1"/>
    <property type="molecule type" value="Genomic_DNA"/>
</dbReference>
<evidence type="ECO:0000313" key="1">
    <source>
        <dbReference type="EMBL" id="MDM8333727.1"/>
    </source>
</evidence>
<sequence>MIGFIGRQIGCMPTVDNQLVTIYRNAVKMSPVTTVNGYWGEPVVIAIAITIRSIGIPTD</sequence>
<dbReference type="Proteomes" id="UP001529423">
    <property type="component" value="Unassembled WGS sequence"/>
</dbReference>
<reference evidence="2" key="1">
    <citation type="submission" date="2023-06" db="EMBL/GenBank/DDBJ databases">
        <title>Identification and characterization of horizontal gene transfer across gut microbiota members of farm animals based on homology search.</title>
        <authorList>
            <person name="Zeman M."/>
            <person name="Kubasova T."/>
            <person name="Jahodarova E."/>
            <person name="Nykrynova M."/>
            <person name="Rychlik I."/>
        </authorList>
    </citation>
    <scope>NUCLEOTIDE SEQUENCE [LARGE SCALE GENOMIC DNA]</scope>
    <source>
        <strain evidence="2">105_WCHN</strain>
    </source>
</reference>
<gene>
    <name evidence="1" type="ORF">QUW46_03945</name>
</gene>
<dbReference type="RefSeq" id="WP_289559748.1">
    <property type="nucleotide sequence ID" value="NZ_JAUDEO010000016.1"/>
</dbReference>
<name>A0ABT7VLW1_9LACO</name>
<reference evidence="1 2" key="3">
    <citation type="submission" date="2023-06" db="EMBL/GenBank/DDBJ databases">
        <authorList>
            <person name="Zeman M."/>
            <person name="Kubasova T."/>
            <person name="Jahodarova E."/>
            <person name="Nykrynova M."/>
            <person name="Rychlik I."/>
        </authorList>
    </citation>
    <scope>NUCLEOTIDE SEQUENCE [LARGE SCALE GENOMIC DNA]</scope>
    <source>
        <strain evidence="1 2">105_WCHN</strain>
    </source>
</reference>
<organism evidence="1 2">
    <name type="scientific">Limosilactobacillus panis</name>
    <dbReference type="NCBI Taxonomy" id="47493"/>
    <lineage>
        <taxon>Bacteria</taxon>
        <taxon>Bacillati</taxon>
        <taxon>Bacillota</taxon>
        <taxon>Bacilli</taxon>
        <taxon>Lactobacillales</taxon>
        <taxon>Lactobacillaceae</taxon>
        <taxon>Limosilactobacillus</taxon>
    </lineage>
</organism>
<accession>A0ABT7VLW1</accession>
<reference evidence="1 2" key="2">
    <citation type="submission" date="2023-06" db="EMBL/GenBank/DDBJ databases">
        <title>Identification and characterization of horizontal gene transfer across gut microbiota members of farm animals based on homology search.</title>
        <authorList>
            <person name="Schwarzerova J."/>
            <person name="Nykrynova M."/>
            <person name="Jureckova K."/>
            <person name="Cejkova D."/>
            <person name="Rychlik I."/>
        </authorList>
    </citation>
    <scope>NUCLEOTIDE SEQUENCE [LARGE SCALE GENOMIC DNA]</scope>
    <source>
        <strain evidence="1 2">105_WCHN</strain>
    </source>
</reference>
<protein>
    <submittedName>
        <fullName evidence="1">Uncharacterized protein</fullName>
    </submittedName>
</protein>
<evidence type="ECO:0000313" key="2">
    <source>
        <dbReference type="Proteomes" id="UP001529423"/>
    </source>
</evidence>
<keyword evidence="2" id="KW-1185">Reference proteome</keyword>
<comment type="caution">
    <text evidence="1">The sequence shown here is derived from an EMBL/GenBank/DDBJ whole genome shotgun (WGS) entry which is preliminary data.</text>
</comment>
<proteinExistence type="predicted"/>